<organism evidence="2">
    <name type="scientific">Nannochloropsis gaditana (strain CCMP526)</name>
    <name type="common">Green microalga</name>
    <name type="synonym">Microchloropsis gaditana</name>
    <dbReference type="NCBI Taxonomy" id="1093141"/>
    <lineage>
        <taxon>Eukaryota</taxon>
        <taxon>Sar</taxon>
        <taxon>Stramenopiles</taxon>
        <taxon>Ochrophyta</taxon>
        <taxon>Eustigmatophyceae</taxon>
        <taxon>Eustigmatales</taxon>
        <taxon>Monodopsidaceae</taxon>
        <taxon>Nannochloropsis</taxon>
    </lineage>
</organism>
<evidence type="ECO:0000256" key="1">
    <source>
        <dbReference type="ARBA" id="ARBA00022723"/>
    </source>
</evidence>
<evidence type="ECO:0000313" key="2">
    <source>
        <dbReference type="EMBL" id="AFJ69556.1"/>
    </source>
</evidence>
<accession>I2CRM3</accession>
<sequence length="134" mass="15117">MLLFVNSCDQLLDNLSRDDFKAFVAGLVGKKLEAEKRLEQEAGRHWEEISLGEYQYDRPQAEAALLRTLSPTDVASFYHTFLRPGGSARRLLTSQIFPQMGQRKGGTEGGKEVEDKVEEVVEDELALRATLPKY</sequence>
<dbReference type="AlphaFoldDB" id="I2CRM3"/>
<name>I2CRM3_NANGC</name>
<reference evidence="2" key="2">
    <citation type="journal article" date="2012" name="Nat. Commun.">
        <title>Draft genome sequence and genetic transformation of the oleaginous alga Nannochloropis gaditana.</title>
        <authorList>
            <person name="Radakovits R."/>
            <person name="Jinkerson R.E."/>
            <person name="Fuerstenberg S.I."/>
            <person name="Tae H."/>
            <person name="Settlage R.E."/>
            <person name="Boore J.L."/>
            <person name="Posewitz M.C."/>
        </authorList>
    </citation>
    <scope>NUCLEOTIDE SEQUENCE</scope>
    <source>
        <strain evidence="2">CCMP526</strain>
    </source>
</reference>
<dbReference type="InterPro" id="IPR011249">
    <property type="entry name" value="Metalloenz_LuxS/M16"/>
</dbReference>
<gene>
    <name evidence="2" type="ORF">NGATSA_3033200</name>
</gene>
<dbReference type="InterPro" id="IPR050626">
    <property type="entry name" value="Peptidase_M16"/>
</dbReference>
<dbReference type="GO" id="GO:0005829">
    <property type="term" value="C:cytosol"/>
    <property type="evidence" value="ECO:0007669"/>
    <property type="project" value="TreeGrafter"/>
</dbReference>
<keyword evidence="1" id="KW-0479">Metal-binding</keyword>
<protein>
    <submittedName>
        <fullName evidence="2">Insulin degrading enzyme</fullName>
    </submittedName>
</protein>
<dbReference type="PANTHER" id="PTHR43690">
    <property type="entry name" value="NARDILYSIN"/>
    <property type="match status" value="1"/>
</dbReference>
<dbReference type="GO" id="GO:0004222">
    <property type="term" value="F:metalloendopeptidase activity"/>
    <property type="evidence" value="ECO:0007669"/>
    <property type="project" value="TreeGrafter"/>
</dbReference>
<proteinExistence type="evidence at transcript level"/>
<dbReference type="SUPFAM" id="SSF63411">
    <property type="entry name" value="LuxS/MPP-like metallohydrolase"/>
    <property type="match status" value="1"/>
</dbReference>
<dbReference type="EMBL" id="JU980493">
    <property type="protein sequence ID" value="AFJ69556.1"/>
    <property type="molecule type" value="mRNA"/>
</dbReference>
<dbReference type="Gene3D" id="3.30.830.10">
    <property type="entry name" value="Metalloenzyme, LuxS/M16 peptidase-like"/>
    <property type="match status" value="1"/>
</dbReference>
<dbReference type="GO" id="GO:0046872">
    <property type="term" value="F:metal ion binding"/>
    <property type="evidence" value="ECO:0007669"/>
    <property type="project" value="UniProtKB-KW"/>
</dbReference>
<dbReference type="GO" id="GO:0051603">
    <property type="term" value="P:proteolysis involved in protein catabolic process"/>
    <property type="evidence" value="ECO:0007669"/>
    <property type="project" value="TreeGrafter"/>
</dbReference>
<reference evidence="2" key="1">
    <citation type="journal article" date="2012" name="Bioengineered">
        <title>Additional insights into the genome of the oleaginous model alga Nannochloropsis gaditana.</title>
        <authorList>
            <person name="Jinkerson R.E."/>
            <person name="Radakovits R."/>
            <person name="Posewitz M.C."/>
        </authorList>
    </citation>
    <scope>NUCLEOTIDE SEQUENCE</scope>
    <source>
        <strain evidence="2">CCMP526</strain>
    </source>
</reference>
<dbReference type="GO" id="GO:0043171">
    <property type="term" value="P:peptide catabolic process"/>
    <property type="evidence" value="ECO:0007669"/>
    <property type="project" value="TreeGrafter"/>
</dbReference>
<dbReference type="PANTHER" id="PTHR43690:SF18">
    <property type="entry name" value="INSULIN-DEGRADING ENZYME-RELATED"/>
    <property type="match status" value="1"/>
</dbReference>
<dbReference type="GO" id="GO:0005739">
    <property type="term" value="C:mitochondrion"/>
    <property type="evidence" value="ECO:0007669"/>
    <property type="project" value="TreeGrafter"/>
</dbReference>